<accession>A0A2G8RLU4</accession>
<dbReference type="EMBL" id="AYKW01000069">
    <property type="protein sequence ID" value="PIL22487.1"/>
    <property type="molecule type" value="Genomic_DNA"/>
</dbReference>
<evidence type="ECO:0000313" key="2">
    <source>
        <dbReference type="Proteomes" id="UP000230002"/>
    </source>
</evidence>
<sequence length="180" mass="19619">MNLFTSFDQVYNICRNAFRDSPEVKHVSKLKLDQAALDVAMVAVGVRTYWEPTDEGLSSTLLTWVTFLELDGSKTKVSPPPPGLPEVLRDILLGLPNDAEPPLLISLPEDDGRSLGDMVALAACLLEFPVAYVPTSDGSDPFLAGVPLDVYECVLRRPPIFQICNRMPSCNGSGRDLLNG</sequence>
<organism evidence="1 2">
    <name type="scientific">Ganoderma sinense ZZ0214-1</name>
    <dbReference type="NCBI Taxonomy" id="1077348"/>
    <lineage>
        <taxon>Eukaryota</taxon>
        <taxon>Fungi</taxon>
        <taxon>Dikarya</taxon>
        <taxon>Basidiomycota</taxon>
        <taxon>Agaricomycotina</taxon>
        <taxon>Agaricomycetes</taxon>
        <taxon>Polyporales</taxon>
        <taxon>Polyporaceae</taxon>
        <taxon>Ganoderma</taxon>
    </lineage>
</organism>
<keyword evidence="2" id="KW-1185">Reference proteome</keyword>
<reference evidence="1 2" key="1">
    <citation type="journal article" date="2015" name="Sci. Rep.">
        <title>Chromosome-level genome map provides insights into diverse defense mechanisms in the medicinal fungus Ganoderma sinense.</title>
        <authorList>
            <person name="Zhu Y."/>
            <person name="Xu J."/>
            <person name="Sun C."/>
            <person name="Zhou S."/>
            <person name="Xu H."/>
            <person name="Nelson D.R."/>
            <person name="Qian J."/>
            <person name="Song J."/>
            <person name="Luo H."/>
            <person name="Xiang L."/>
            <person name="Li Y."/>
            <person name="Xu Z."/>
            <person name="Ji A."/>
            <person name="Wang L."/>
            <person name="Lu S."/>
            <person name="Hayward A."/>
            <person name="Sun W."/>
            <person name="Li X."/>
            <person name="Schwartz D.C."/>
            <person name="Wang Y."/>
            <person name="Chen S."/>
        </authorList>
    </citation>
    <scope>NUCLEOTIDE SEQUENCE [LARGE SCALE GENOMIC DNA]</scope>
    <source>
        <strain evidence="1 2">ZZ0214-1</strain>
    </source>
</reference>
<gene>
    <name evidence="1" type="ORF">GSI_15176</name>
</gene>
<proteinExistence type="predicted"/>
<dbReference type="OrthoDB" id="3267419at2759"/>
<dbReference type="Proteomes" id="UP000230002">
    <property type="component" value="Unassembled WGS sequence"/>
</dbReference>
<dbReference type="AlphaFoldDB" id="A0A2G8RLU4"/>
<protein>
    <submittedName>
        <fullName evidence="1">Uncharacterized protein</fullName>
    </submittedName>
</protein>
<comment type="caution">
    <text evidence="1">The sequence shown here is derived from an EMBL/GenBank/DDBJ whole genome shotgun (WGS) entry which is preliminary data.</text>
</comment>
<name>A0A2G8RLU4_9APHY</name>
<evidence type="ECO:0000313" key="1">
    <source>
        <dbReference type="EMBL" id="PIL22487.1"/>
    </source>
</evidence>